<evidence type="ECO:0000313" key="2">
    <source>
        <dbReference type="EMBL" id="SDG14592.1"/>
    </source>
</evidence>
<keyword evidence="3" id="KW-1185">Reference proteome</keyword>
<dbReference type="RefSeq" id="WP_092694667.1">
    <property type="nucleotide sequence ID" value="NZ_FNBK01000016.1"/>
</dbReference>
<dbReference type="Proteomes" id="UP000199076">
    <property type="component" value="Unassembled WGS sequence"/>
</dbReference>
<name>A0A1G7RV32_9EURY</name>
<gene>
    <name evidence="2" type="ORF">SAMN05216218_11644</name>
</gene>
<dbReference type="InterPro" id="IPR006311">
    <property type="entry name" value="TAT_signal"/>
</dbReference>
<dbReference type="EMBL" id="FNBK01000016">
    <property type="protein sequence ID" value="SDG14592.1"/>
    <property type="molecule type" value="Genomic_DNA"/>
</dbReference>
<dbReference type="InterPro" id="IPR011008">
    <property type="entry name" value="Dimeric_a/b-barrel"/>
</dbReference>
<reference evidence="3" key="1">
    <citation type="submission" date="2016-10" db="EMBL/GenBank/DDBJ databases">
        <authorList>
            <person name="Varghese N."/>
            <person name="Submissions S."/>
        </authorList>
    </citation>
    <scope>NUCLEOTIDE SEQUENCE [LARGE SCALE GENOMIC DNA]</scope>
    <source>
        <strain evidence="3">IBRC-M 10760</strain>
    </source>
</reference>
<feature type="compositionally biased region" description="Basic and acidic residues" evidence="1">
    <location>
        <begin position="319"/>
        <end position="328"/>
    </location>
</feature>
<dbReference type="Pfam" id="PF24152">
    <property type="entry name" value="DUF7405"/>
    <property type="match status" value="1"/>
</dbReference>
<evidence type="ECO:0008006" key="4">
    <source>
        <dbReference type="Google" id="ProtNLM"/>
    </source>
</evidence>
<dbReference type="OrthoDB" id="212084at2157"/>
<dbReference type="SUPFAM" id="SSF54909">
    <property type="entry name" value="Dimeric alpha+beta barrel"/>
    <property type="match status" value="1"/>
</dbReference>
<sequence length="427" mass="46733">MSEDRDRGISRRTFAKSAVAIGGTAALSACLDWFGGPDVPQGPSDLSTLPARQHAWNDTLSTDQHGNVVTPRHHVLLLLNYDGSGRPSEADRERVEQAFRSLEHAYRRGNDGLLFTMGYTPSYFDRFDGELPEAVDLPAPAAMAPFEDPDFDTPDAVVHLASDYSQVVLAAEEALKGTQAELNGVEMNGSVDGVLSVADRRTGFIGEGLPARNDDVDGVPEGEVPEESPLYMGFKSGFEKNQASEDRVTIQSGPFADGTTQHLSLIRLHLQQWYEQDSRFHRVATMFCPAHAQNDTVEGVGDNLGDSSKMSETGCPAHTTEDAREKGVVGHSQKTARARENDSPIILRRDFDSTIGDRASLHFLSLQRGIGDFVQTREAMNGTDVADESAVGQRTNNGILQYMTVERRGNYLLPPRQHRSLPTPNPK</sequence>
<organism evidence="2 3">
    <name type="scientific">Halorientalis regularis</name>
    <dbReference type="NCBI Taxonomy" id="660518"/>
    <lineage>
        <taxon>Archaea</taxon>
        <taxon>Methanobacteriati</taxon>
        <taxon>Methanobacteriota</taxon>
        <taxon>Stenosarchaea group</taxon>
        <taxon>Halobacteria</taxon>
        <taxon>Halobacteriales</taxon>
        <taxon>Haloarculaceae</taxon>
        <taxon>Halorientalis</taxon>
    </lineage>
</organism>
<feature type="region of interest" description="Disordered" evidence="1">
    <location>
        <begin position="298"/>
        <end position="341"/>
    </location>
</feature>
<protein>
    <recommendedName>
        <fullName evidence="4">Deferrochelatase/peroxidase EfeB</fullName>
    </recommendedName>
</protein>
<dbReference type="AlphaFoldDB" id="A0A1G7RV32"/>
<evidence type="ECO:0000256" key="1">
    <source>
        <dbReference type="SAM" id="MobiDB-lite"/>
    </source>
</evidence>
<evidence type="ECO:0000313" key="3">
    <source>
        <dbReference type="Proteomes" id="UP000199076"/>
    </source>
</evidence>
<dbReference type="InterPro" id="IPR055828">
    <property type="entry name" value="DUF7405"/>
</dbReference>
<proteinExistence type="predicted"/>
<dbReference type="PROSITE" id="PS51318">
    <property type="entry name" value="TAT"/>
    <property type="match status" value="1"/>
</dbReference>
<accession>A0A1G7RV32</accession>
<dbReference type="PROSITE" id="PS51257">
    <property type="entry name" value="PROKAR_LIPOPROTEIN"/>
    <property type="match status" value="1"/>
</dbReference>